<evidence type="ECO:0000313" key="2">
    <source>
        <dbReference type="EMBL" id="KIO13714.1"/>
    </source>
</evidence>
<keyword evidence="1" id="KW-1133">Transmembrane helix</keyword>
<evidence type="ECO:0000256" key="1">
    <source>
        <dbReference type="SAM" id="Phobius"/>
    </source>
</evidence>
<dbReference type="PANTHER" id="PTHR28011:SF1">
    <property type="entry name" value="NON-CLASSICAL EXPORT PROTEIN 1"/>
    <property type="match status" value="1"/>
</dbReference>
<accession>A0A0C3PXK1</accession>
<dbReference type="EMBL" id="KN831946">
    <property type="protein sequence ID" value="KIO13714.1"/>
    <property type="molecule type" value="Genomic_DNA"/>
</dbReference>
<dbReference type="HOGENOM" id="CLU_188578_0_1_1"/>
<dbReference type="InterPro" id="IPR024242">
    <property type="entry name" value="NCE101"/>
</dbReference>
<gene>
    <name evidence="2" type="ORF">M404DRAFT_993258</name>
</gene>
<reference evidence="2 3" key="1">
    <citation type="submission" date="2014-04" db="EMBL/GenBank/DDBJ databases">
        <authorList>
            <consortium name="DOE Joint Genome Institute"/>
            <person name="Kuo A."/>
            <person name="Kohler A."/>
            <person name="Costa M.D."/>
            <person name="Nagy L.G."/>
            <person name="Floudas D."/>
            <person name="Copeland A."/>
            <person name="Barry K.W."/>
            <person name="Cichocki N."/>
            <person name="Veneault-Fourrey C."/>
            <person name="LaButti K."/>
            <person name="Lindquist E.A."/>
            <person name="Lipzen A."/>
            <person name="Lundell T."/>
            <person name="Morin E."/>
            <person name="Murat C."/>
            <person name="Sun H."/>
            <person name="Tunlid A."/>
            <person name="Henrissat B."/>
            <person name="Grigoriev I.V."/>
            <person name="Hibbett D.S."/>
            <person name="Martin F."/>
            <person name="Nordberg H.P."/>
            <person name="Cantor M.N."/>
            <person name="Hua S.X."/>
        </authorList>
    </citation>
    <scope>NUCLEOTIDE SEQUENCE [LARGE SCALE GENOMIC DNA]</scope>
    <source>
        <strain evidence="2 3">Marx 270</strain>
    </source>
</reference>
<dbReference type="OrthoDB" id="2155101at2759"/>
<sequence length="77" mass="8841">MTPPVLLSRGIDPLLGIFTGCLAYYLYETNPRTSLPADQRLTTLVQWKWTKWQRERNNKLAALEREAEATFSQVKGS</sequence>
<proteinExistence type="predicted"/>
<dbReference type="FunCoup" id="A0A0C3PXK1">
    <property type="interactions" value="23"/>
</dbReference>
<keyword evidence="1" id="KW-0472">Membrane</keyword>
<keyword evidence="3" id="KW-1185">Reference proteome</keyword>
<dbReference type="AlphaFoldDB" id="A0A0C3PXK1"/>
<reference evidence="3" key="2">
    <citation type="submission" date="2015-01" db="EMBL/GenBank/DDBJ databases">
        <title>Evolutionary Origins and Diversification of the Mycorrhizal Mutualists.</title>
        <authorList>
            <consortium name="DOE Joint Genome Institute"/>
            <consortium name="Mycorrhizal Genomics Consortium"/>
            <person name="Kohler A."/>
            <person name="Kuo A."/>
            <person name="Nagy L.G."/>
            <person name="Floudas D."/>
            <person name="Copeland A."/>
            <person name="Barry K.W."/>
            <person name="Cichocki N."/>
            <person name="Veneault-Fourrey C."/>
            <person name="LaButti K."/>
            <person name="Lindquist E.A."/>
            <person name="Lipzen A."/>
            <person name="Lundell T."/>
            <person name="Morin E."/>
            <person name="Murat C."/>
            <person name="Riley R."/>
            <person name="Ohm R."/>
            <person name="Sun H."/>
            <person name="Tunlid A."/>
            <person name="Henrissat B."/>
            <person name="Grigoriev I.V."/>
            <person name="Hibbett D.S."/>
            <person name="Martin F."/>
        </authorList>
    </citation>
    <scope>NUCLEOTIDE SEQUENCE [LARGE SCALE GENOMIC DNA]</scope>
    <source>
        <strain evidence="3">Marx 270</strain>
    </source>
</reference>
<dbReference type="GO" id="GO:0009306">
    <property type="term" value="P:protein secretion"/>
    <property type="evidence" value="ECO:0007669"/>
    <property type="project" value="InterPro"/>
</dbReference>
<feature type="transmembrane region" description="Helical" evidence="1">
    <location>
        <begin position="6"/>
        <end position="27"/>
    </location>
</feature>
<dbReference type="InParanoid" id="A0A0C3PXK1"/>
<protein>
    <submittedName>
        <fullName evidence="2">Uncharacterized protein</fullName>
    </submittedName>
</protein>
<dbReference type="STRING" id="870435.A0A0C3PXK1"/>
<dbReference type="Pfam" id="PF11654">
    <property type="entry name" value="NCE101"/>
    <property type="match status" value="1"/>
</dbReference>
<dbReference type="PANTHER" id="PTHR28011">
    <property type="entry name" value="NON-CLASSICAL EXPORT PROTEIN 1"/>
    <property type="match status" value="1"/>
</dbReference>
<keyword evidence="1" id="KW-0812">Transmembrane</keyword>
<organism evidence="2 3">
    <name type="scientific">Pisolithus tinctorius Marx 270</name>
    <dbReference type="NCBI Taxonomy" id="870435"/>
    <lineage>
        <taxon>Eukaryota</taxon>
        <taxon>Fungi</taxon>
        <taxon>Dikarya</taxon>
        <taxon>Basidiomycota</taxon>
        <taxon>Agaricomycotina</taxon>
        <taxon>Agaricomycetes</taxon>
        <taxon>Agaricomycetidae</taxon>
        <taxon>Boletales</taxon>
        <taxon>Sclerodermatineae</taxon>
        <taxon>Pisolithaceae</taxon>
        <taxon>Pisolithus</taxon>
    </lineage>
</organism>
<dbReference type="Proteomes" id="UP000054217">
    <property type="component" value="Unassembled WGS sequence"/>
</dbReference>
<evidence type="ECO:0000313" key="3">
    <source>
        <dbReference type="Proteomes" id="UP000054217"/>
    </source>
</evidence>
<name>A0A0C3PXK1_PISTI</name>